<reference evidence="1 2" key="1">
    <citation type="submission" date="2015-06" db="EMBL/GenBank/DDBJ databases">
        <title>Draft Whole-Genome Sequence of the Entomopathogenic Bacterium Xenorhabdus khoisanae.</title>
        <authorList>
            <person name="Naidoo S."/>
            <person name="Featherston J."/>
            <person name="Gray V.M."/>
        </authorList>
    </citation>
    <scope>NUCLEOTIDE SEQUENCE [LARGE SCALE GENOMIC DNA]</scope>
    <source>
        <strain evidence="1 2">MCB</strain>
    </source>
</reference>
<accession>A0A0J5FWA9</accession>
<dbReference type="AlphaFoldDB" id="A0A0J5FWA9"/>
<proteinExistence type="predicted"/>
<dbReference type="NCBIfam" id="TIGR03236">
    <property type="entry name" value="dnd_assoc_1"/>
    <property type="match status" value="1"/>
</dbReference>
<dbReference type="STRING" id="880157.AB204_03450"/>
<dbReference type="PATRIC" id="fig|880157.4.peg.716"/>
<evidence type="ECO:0008006" key="3">
    <source>
        <dbReference type="Google" id="ProtNLM"/>
    </source>
</evidence>
<dbReference type="InterPro" id="IPR017645">
    <property type="entry name" value="Dnd_assoc_1"/>
</dbReference>
<sequence length="442" mass="51687">MYPIKENLEVGNNQLDSYLPVRNKNNAFDWNVVTGLVLSYALKRQIKEYDFEQFKKDCKEYLLMQLDEPAFWSVLERMYFANKDIFKISPLFLLFYAQFSGTGSGKSTLGAANWRLGALFANLMGNFSLENPLRDRLNFLEQHMLVVLEKNLRLLGKGPFAEEQPYLPYLVKCFQQDLEFLAEHPQYLLKELGNMLRLYAFTYCAQLALNIEDWRRGEPKSKSLYFILDTEKASSEREKVKRFGYKLLEGEQEKLFPILSALEVLQWHETVGRKRPLWQIYQDVLAYPEQATILSRMNSYLKDFINDRRLPERESALSIESAFDQLLFVAKEQFLDKKTTRLGINRKYVKELESEICSGFIQARGRAGKVLVLNQDRLLLLTNLSIGKNEKLRLHELLRCFEQRGFYLDNQSSLSLVAFYERMGNVERMSDSGDAVYVRKTV</sequence>
<dbReference type="EMBL" id="LFCV01000019">
    <property type="protein sequence ID" value="KMJ46479.1"/>
    <property type="molecule type" value="Genomic_DNA"/>
</dbReference>
<name>A0A0J5FWA9_9GAMM</name>
<gene>
    <name evidence="1" type="ORF">AB204_03450</name>
</gene>
<protein>
    <recommendedName>
        <fullName evidence="3">DNA phosphorothioation-dependent restriction protein DptG</fullName>
    </recommendedName>
</protein>
<comment type="caution">
    <text evidence="1">The sequence shown here is derived from an EMBL/GenBank/DDBJ whole genome shotgun (WGS) entry which is preliminary data.</text>
</comment>
<evidence type="ECO:0000313" key="2">
    <source>
        <dbReference type="Proteomes" id="UP000036277"/>
    </source>
</evidence>
<evidence type="ECO:0000313" key="1">
    <source>
        <dbReference type="EMBL" id="KMJ46479.1"/>
    </source>
</evidence>
<dbReference type="OrthoDB" id="2590988at2"/>
<dbReference type="RefSeq" id="WP_047961986.1">
    <property type="nucleotide sequence ID" value="NZ_CAWMBG010000019.1"/>
</dbReference>
<organism evidence="1 2">
    <name type="scientific">Xenorhabdus khoisanae</name>
    <dbReference type="NCBI Taxonomy" id="880157"/>
    <lineage>
        <taxon>Bacteria</taxon>
        <taxon>Pseudomonadati</taxon>
        <taxon>Pseudomonadota</taxon>
        <taxon>Gammaproteobacteria</taxon>
        <taxon>Enterobacterales</taxon>
        <taxon>Morganellaceae</taxon>
        <taxon>Xenorhabdus</taxon>
    </lineage>
</organism>
<keyword evidence="2" id="KW-1185">Reference proteome</keyword>
<dbReference type="Proteomes" id="UP000036277">
    <property type="component" value="Unassembled WGS sequence"/>
</dbReference>